<sequence>MKLLAAAALLLTLAACSSGSDAPEAPARSTLSASEAMQATCREVRAGIDEFNREDYQGTVQHFERAKVPAKVYAKVNEEPEADALLDAVEYYANLSPADYPEAARSSENFARNKVITLEQCASDDPIDATPGTPV</sequence>
<keyword evidence="1" id="KW-0732">Signal</keyword>
<evidence type="ECO:0000256" key="1">
    <source>
        <dbReference type="SAM" id="SignalP"/>
    </source>
</evidence>
<organism evidence="2 3">
    <name type="scientific">Aeromicrobium endophyticum</name>
    <dbReference type="NCBI Taxonomy" id="2292704"/>
    <lineage>
        <taxon>Bacteria</taxon>
        <taxon>Bacillati</taxon>
        <taxon>Actinomycetota</taxon>
        <taxon>Actinomycetes</taxon>
        <taxon>Propionibacteriales</taxon>
        <taxon>Nocardioidaceae</taxon>
        <taxon>Aeromicrobium</taxon>
    </lineage>
</organism>
<reference evidence="2 3" key="1">
    <citation type="submission" date="2018-08" db="EMBL/GenBank/DDBJ databases">
        <title>Aeromicrobium sp. M2KJ-4, whole genome shotgun sequence.</title>
        <authorList>
            <person name="Tuo L."/>
        </authorList>
    </citation>
    <scope>NUCLEOTIDE SEQUENCE [LARGE SCALE GENOMIC DNA]</scope>
    <source>
        <strain evidence="2 3">M2KJ-4</strain>
    </source>
</reference>
<keyword evidence="3" id="KW-1185">Reference proteome</keyword>
<proteinExistence type="predicted"/>
<evidence type="ECO:0000313" key="2">
    <source>
        <dbReference type="EMBL" id="REK70279.1"/>
    </source>
</evidence>
<evidence type="ECO:0000313" key="3">
    <source>
        <dbReference type="Proteomes" id="UP000265581"/>
    </source>
</evidence>
<dbReference type="PROSITE" id="PS51257">
    <property type="entry name" value="PROKAR_LIPOPROTEIN"/>
    <property type="match status" value="1"/>
</dbReference>
<name>A0A371P2V4_9ACTN</name>
<dbReference type="EMBL" id="QUBR01000002">
    <property type="protein sequence ID" value="REK70279.1"/>
    <property type="molecule type" value="Genomic_DNA"/>
</dbReference>
<dbReference type="RefSeq" id="WP_119704874.1">
    <property type="nucleotide sequence ID" value="NZ_JBHSOI010000002.1"/>
</dbReference>
<feature type="signal peptide" evidence="1">
    <location>
        <begin position="1"/>
        <end position="22"/>
    </location>
</feature>
<comment type="caution">
    <text evidence="2">The sequence shown here is derived from an EMBL/GenBank/DDBJ whole genome shotgun (WGS) entry which is preliminary data.</text>
</comment>
<gene>
    <name evidence="2" type="ORF">DX116_14080</name>
</gene>
<accession>A0A371P2V4</accession>
<dbReference type="Proteomes" id="UP000265581">
    <property type="component" value="Unassembled WGS sequence"/>
</dbReference>
<feature type="chain" id="PRO_5038402514" description="Lipoprotein" evidence="1">
    <location>
        <begin position="23"/>
        <end position="135"/>
    </location>
</feature>
<dbReference type="AlphaFoldDB" id="A0A371P2V4"/>
<dbReference type="OrthoDB" id="3788482at2"/>
<evidence type="ECO:0008006" key="4">
    <source>
        <dbReference type="Google" id="ProtNLM"/>
    </source>
</evidence>
<protein>
    <recommendedName>
        <fullName evidence="4">Lipoprotein</fullName>
    </recommendedName>
</protein>